<dbReference type="AlphaFoldDB" id="A0A8J6NTQ4"/>
<name>A0A8J6NTQ4_9BACT</name>
<reference evidence="1 2" key="1">
    <citation type="submission" date="2020-08" db="EMBL/GenBank/DDBJ databases">
        <title>Bridging the membrane lipid divide: bacteria of the FCB group superphylum have the potential to synthesize archaeal ether lipids.</title>
        <authorList>
            <person name="Villanueva L."/>
            <person name="Von Meijenfeldt F.A.B."/>
            <person name="Westbye A.B."/>
            <person name="Yadav S."/>
            <person name="Hopmans E.C."/>
            <person name="Dutilh B.E."/>
            <person name="Sinninghe Damste J.S."/>
        </authorList>
    </citation>
    <scope>NUCLEOTIDE SEQUENCE [LARGE SCALE GENOMIC DNA]</scope>
    <source>
        <strain evidence="1">NIOZ-UU17</strain>
    </source>
</reference>
<gene>
    <name evidence="1" type="ORF">H8D96_09370</name>
</gene>
<evidence type="ECO:0000313" key="1">
    <source>
        <dbReference type="EMBL" id="MBC8432118.1"/>
    </source>
</evidence>
<proteinExistence type="predicted"/>
<accession>A0A8J6NTQ4</accession>
<organism evidence="1 2">
    <name type="scientific">Candidatus Desulfatibia vada</name>
    <dbReference type="NCBI Taxonomy" id="2841696"/>
    <lineage>
        <taxon>Bacteria</taxon>
        <taxon>Pseudomonadati</taxon>
        <taxon>Thermodesulfobacteriota</taxon>
        <taxon>Desulfobacteria</taxon>
        <taxon>Desulfobacterales</taxon>
        <taxon>Desulfobacterales incertae sedis</taxon>
        <taxon>Candidatus Desulfatibia</taxon>
    </lineage>
</organism>
<protein>
    <submittedName>
        <fullName evidence="1">DUF4911 domain-containing protein</fullName>
    </submittedName>
</protein>
<sequence length="74" mass="8626">METIKQYYRVDRREIAFLKFIFEAYDGLAVSTTIDPQAGIVMFRIAPGCEADVEMILQDLKKDIMIEQYTKCLK</sequence>
<dbReference type="Pfam" id="PF16256">
    <property type="entry name" value="DUF4911"/>
    <property type="match status" value="1"/>
</dbReference>
<dbReference type="EMBL" id="JACNIG010000207">
    <property type="protein sequence ID" value="MBC8432118.1"/>
    <property type="molecule type" value="Genomic_DNA"/>
</dbReference>
<dbReference type="InterPro" id="IPR032587">
    <property type="entry name" value="DUF4911"/>
</dbReference>
<evidence type="ECO:0000313" key="2">
    <source>
        <dbReference type="Proteomes" id="UP000605201"/>
    </source>
</evidence>
<comment type="caution">
    <text evidence="1">The sequence shown here is derived from an EMBL/GenBank/DDBJ whole genome shotgun (WGS) entry which is preliminary data.</text>
</comment>
<dbReference type="Proteomes" id="UP000605201">
    <property type="component" value="Unassembled WGS sequence"/>
</dbReference>